<dbReference type="Proteomes" id="UP000265618">
    <property type="component" value="Unassembled WGS sequence"/>
</dbReference>
<feature type="chain" id="PRO_5039896158" evidence="1">
    <location>
        <begin position="20"/>
        <end position="103"/>
    </location>
</feature>
<comment type="caution">
    <text evidence="2">The sequence shown here is derived from an EMBL/GenBank/DDBJ whole genome shotgun (WGS) entry which is preliminary data.</text>
</comment>
<proteinExistence type="predicted"/>
<sequence length="103" mass="11362">MRAALALLSVCLFLCTVLGDEQGVGDIDSHQVLFERECIISLYESSYESVTSPYVVIGDDSIRVEYSKRESMPYSGSESGMGYVVVDIATGKEIDGGFRWVTY</sequence>
<protein>
    <submittedName>
        <fullName evidence="2">Uncharacterized protein</fullName>
    </submittedName>
</protein>
<keyword evidence="3" id="KW-1185">Reference proteome</keyword>
<organism evidence="2 3">
    <name type="scientific">Kipferlia bialata</name>
    <dbReference type="NCBI Taxonomy" id="797122"/>
    <lineage>
        <taxon>Eukaryota</taxon>
        <taxon>Metamonada</taxon>
        <taxon>Carpediemonas-like organisms</taxon>
        <taxon>Kipferlia</taxon>
    </lineage>
</organism>
<accession>A0A9K3GNK0</accession>
<feature type="signal peptide" evidence="1">
    <location>
        <begin position="1"/>
        <end position="19"/>
    </location>
</feature>
<evidence type="ECO:0000313" key="2">
    <source>
        <dbReference type="EMBL" id="GIQ88845.1"/>
    </source>
</evidence>
<keyword evidence="1" id="KW-0732">Signal</keyword>
<dbReference type="AlphaFoldDB" id="A0A9K3GNK0"/>
<dbReference type="EMBL" id="BDIP01004445">
    <property type="protein sequence ID" value="GIQ88845.1"/>
    <property type="molecule type" value="Genomic_DNA"/>
</dbReference>
<evidence type="ECO:0000313" key="3">
    <source>
        <dbReference type="Proteomes" id="UP000265618"/>
    </source>
</evidence>
<name>A0A9K3GNK0_9EUKA</name>
<evidence type="ECO:0000256" key="1">
    <source>
        <dbReference type="SAM" id="SignalP"/>
    </source>
</evidence>
<gene>
    <name evidence="2" type="ORF">KIPB_011185</name>
</gene>
<reference evidence="2 3" key="1">
    <citation type="journal article" date="2018" name="PLoS ONE">
        <title>The draft genome of Kipferlia bialata reveals reductive genome evolution in fornicate parasites.</title>
        <authorList>
            <person name="Tanifuji G."/>
            <person name="Takabayashi S."/>
            <person name="Kume K."/>
            <person name="Takagi M."/>
            <person name="Nakayama T."/>
            <person name="Kamikawa R."/>
            <person name="Inagaki Y."/>
            <person name="Hashimoto T."/>
        </authorList>
    </citation>
    <scope>NUCLEOTIDE SEQUENCE [LARGE SCALE GENOMIC DNA]</scope>
    <source>
        <strain evidence="2">NY0173</strain>
    </source>
</reference>